<comment type="subcellular location">
    <subcellularLocation>
        <location evidence="1 10">Cell outer membrane</location>
        <topology evidence="1 10">Multi-pass membrane protein</topology>
    </subcellularLocation>
</comment>
<dbReference type="RefSeq" id="WP_127697866.1">
    <property type="nucleotide sequence ID" value="NZ_SACS01000003.1"/>
</dbReference>
<keyword evidence="8 10" id="KW-0472">Membrane</keyword>
<evidence type="ECO:0000256" key="11">
    <source>
        <dbReference type="RuleBase" id="RU003357"/>
    </source>
</evidence>
<keyword evidence="7 11" id="KW-0798">TonB box</keyword>
<dbReference type="Pfam" id="PF00593">
    <property type="entry name" value="TonB_dep_Rec_b-barrel"/>
    <property type="match status" value="1"/>
</dbReference>
<keyword evidence="16" id="KW-1185">Reference proteome</keyword>
<feature type="signal peptide" evidence="12">
    <location>
        <begin position="1"/>
        <end position="25"/>
    </location>
</feature>
<evidence type="ECO:0000313" key="16">
    <source>
        <dbReference type="Proteomes" id="UP000283077"/>
    </source>
</evidence>
<dbReference type="EMBL" id="SACS01000003">
    <property type="protein sequence ID" value="RVU40857.1"/>
    <property type="molecule type" value="Genomic_DNA"/>
</dbReference>
<comment type="similarity">
    <text evidence="10 11">Belongs to the TonB-dependent receptor family.</text>
</comment>
<dbReference type="Proteomes" id="UP000283077">
    <property type="component" value="Unassembled WGS sequence"/>
</dbReference>
<dbReference type="Gene3D" id="2.170.130.10">
    <property type="entry name" value="TonB-dependent receptor, plug domain"/>
    <property type="match status" value="1"/>
</dbReference>
<dbReference type="GO" id="GO:0044718">
    <property type="term" value="P:siderophore transmembrane transport"/>
    <property type="evidence" value="ECO:0007669"/>
    <property type="project" value="TreeGrafter"/>
</dbReference>
<dbReference type="AlphaFoldDB" id="A0A437R2F9"/>
<keyword evidence="2 10" id="KW-0813">Transport</keyword>
<dbReference type="OrthoDB" id="9815954at2"/>
<keyword evidence="6" id="KW-0406">Ion transport</keyword>
<evidence type="ECO:0000256" key="12">
    <source>
        <dbReference type="SAM" id="SignalP"/>
    </source>
</evidence>
<name>A0A437R2F9_9GAMM</name>
<dbReference type="CDD" id="cd01347">
    <property type="entry name" value="ligand_gated_channel"/>
    <property type="match status" value="1"/>
</dbReference>
<proteinExistence type="inferred from homology"/>
<evidence type="ECO:0000259" key="14">
    <source>
        <dbReference type="Pfam" id="PF07715"/>
    </source>
</evidence>
<dbReference type="GO" id="GO:0009279">
    <property type="term" value="C:cell outer membrane"/>
    <property type="evidence" value="ECO:0007669"/>
    <property type="project" value="UniProtKB-SubCell"/>
</dbReference>
<evidence type="ECO:0000256" key="1">
    <source>
        <dbReference type="ARBA" id="ARBA00004571"/>
    </source>
</evidence>
<feature type="domain" description="TonB-dependent receptor plug" evidence="14">
    <location>
        <begin position="57"/>
        <end position="170"/>
    </location>
</feature>
<evidence type="ECO:0000256" key="3">
    <source>
        <dbReference type="ARBA" id="ARBA00022452"/>
    </source>
</evidence>
<evidence type="ECO:0000259" key="13">
    <source>
        <dbReference type="Pfam" id="PF00593"/>
    </source>
</evidence>
<evidence type="ECO:0000256" key="6">
    <source>
        <dbReference type="ARBA" id="ARBA00023065"/>
    </source>
</evidence>
<dbReference type="InterPro" id="IPR012910">
    <property type="entry name" value="Plug_dom"/>
</dbReference>
<keyword evidence="4 10" id="KW-0812">Transmembrane</keyword>
<protein>
    <submittedName>
        <fullName evidence="15">TonB-dependent receptor</fullName>
    </submittedName>
</protein>
<feature type="chain" id="PRO_5019338863" evidence="12">
    <location>
        <begin position="26"/>
        <end position="820"/>
    </location>
</feature>
<evidence type="ECO:0000256" key="8">
    <source>
        <dbReference type="ARBA" id="ARBA00023136"/>
    </source>
</evidence>
<keyword evidence="5 12" id="KW-0732">Signal</keyword>
<keyword evidence="3 10" id="KW-1134">Transmembrane beta strand</keyword>
<evidence type="ECO:0000256" key="10">
    <source>
        <dbReference type="PROSITE-ProRule" id="PRU01360"/>
    </source>
</evidence>
<gene>
    <name evidence="15" type="ORF">EOE67_04575</name>
</gene>
<dbReference type="InterPro" id="IPR039426">
    <property type="entry name" value="TonB-dep_rcpt-like"/>
</dbReference>
<dbReference type="PROSITE" id="PS52016">
    <property type="entry name" value="TONB_DEPENDENT_REC_3"/>
    <property type="match status" value="1"/>
</dbReference>
<evidence type="ECO:0000256" key="5">
    <source>
        <dbReference type="ARBA" id="ARBA00022729"/>
    </source>
</evidence>
<dbReference type="InterPro" id="IPR036942">
    <property type="entry name" value="Beta-barrel_TonB_sf"/>
</dbReference>
<comment type="caution">
    <text evidence="15">The sequence shown here is derived from an EMBL/GenBank/DDBJ whole genome shotgun (WGS) entry which is preliminary data.</text>
</comment>
<evidence type="ECO:0000313" key="15">
    <source>
        <dbReference type="EMBL" id="RVU40857.1"/>
    </source>
</evidence>
<keyword evidence="9 10" id="KW-0998">Cell outer membrane</keyword>
<reference evidence="15 16" key="1">
    <citation type="submission" date="2019-01" db="EMBL/GenBank/DDBJ databases">
        <authorList>
            <person name="Chen W.-M."/>
        </authorList>
    </citation>
    <scope>NUCLEOTIDE SEQUENCE [LARGE SCALE GENOMIC DNA]</scope>
    <source>
        <strain evidence="15 16">KYPC3</strain>
    </source>
</reference>
<evidence type="ECO:0000256" key="7">
    <source>
        <dbReference type="ARBA" id="ARBA00023077"/>
    </source>
</evidence>
<dbReference type="PANTHER" id="PTHR30069:SF53">
    <property type="entry name" value="COLICIN I RECEPTOR-RELATED"/>
    <property type="match status" value="1"/>
</dbReference>
<evidence type="ECO:0000256" key="4">
    <source>
        <dbReference type="ARBA" id="ARBA00022692"/>
    </source>
</evidence>
<dbReference type="InterPro" id="IPR037066">
    <property type="entry name" value="Plug_dom_sf"/>
</dbReference>
<dbReference type="Pfam" id="PF07715">
    <property type="entry name" value="Plug"/>
    <property type="match status" value="1"/>
</dbReference>
<sequence length="820" mass="89070">MFKSKPARIAIALQFALLGLPAAYADVQPDANANISASGDAAIERIVVTASGFEQKVVDAPASISVISGIELQSRPYTTLLDVVRELEGVDIGETRDKTGQGTVSMRGMGSDYTLILIDGRRQNNNGDIYPNSFGGNQFNHIPPLSAVERVEVIRGPASTLYGADALGGVINIITKKITDKTVGAFSHSRTVQSESVFGDDTTTDFSLFTPLLPGKVGLALRGNVYERDASDPEYAPAMDPDGNWVSRELGFGAGGKTVDNTNWSAGATLNYTPNDKHTVIFSYDNSEQKYDNDGNQLGTEDTFDAMLRIVNAAIQPRAGYAKDQRFGREQWALQHLGEWQGDIRSNISLSGVDTSNLGRTLPYTVAERSGLQGLWNTACLKAGGKNNTALNCVPSFMAGRTDTLKSTAFTNQSEAVKLAFMQANLSAAQYQQMLSYLPRDARTLATNQYTLDAKVDIPFDNHMVVTGGQLIDGEMEDSVFGMYGDGYVEGTVQKHEMWALFAEDNWTVLPDVVLTAGIRYDDHNVFGGEVSPRLYGVWTVNPSWTIKGGVSTGYKTPKTSDLFPGIVMFGGQGVSPVVGNPLLTPETSVNTEVAVYYAHDNGHSFNATIFNNRFDDKISSGGDTIPPCDIAKPGQRCADVGAGWADLGYVSFSQKINIDRVDINGAEVAGVYQLPYDLTLRANYTLTDSEQKSGASKGLPMTNTARHMANATLDYAATDLLKLFLTAEVRSKRYRGFDATLNKELFYKDYEVFHLGASYKASDAVTFNARINNLLDIDFTSYNTVFAPVTGGGYTGSYVDDFNNKDKARNLWLSVNVTF</sequence>
<accession>A0A437R2F9</accession>
<evidence type="ECO:0000256" key="9">
    <source>
        <dbReference type="ARBA" id="ARBA00023237"/>
    </source>
</evidence>
<dbReference type="Gene3D" id="2.40.170.20">
    <property type="entry name" value="TonB-dependent receptor, beta-barrel domain"/>
    <property type="match status" value="2"/>
</dbReference>
<dbReference type="SUPFAM" id="SSF56935">
    <property type="entry name" value="Porins"/>
    <property type="match status" value="1"/>
</dbReference>
<dbReference type="PANTHER" id="PTHR30069">
    <property type="entry name" value="TONB-DEPENDENT OUTER MEMBRANE RECEPTOR"/>
    <property type="match status" value="1"/>
</dbReference>
<evidence type="ECO:0000256" key="2">
    <source>
        <dbReference type="ARBA" id="ARBA00022448"/>
    </source>
</evidence>
<feature type="domain" description="TonB-dependent receptor-like beta-barrel" evidence="13">
    <location>
        <begin position="440"/>
        <end position="775"/>
    </location>
</feature>
<dbReference type="GO" id="GO:0015344">
    <property type="term" value="F:siderophore uptake transmembrane transporter activity"/>
    <property type="evidence" value="ECO:0007669"/>
    <property type="project" value="TreeGrafter"/>
</dbReference>
<keyword evidence="15" id="KW-0675">Receptor</keyword>
<dbReference type="InterPro" id="IPR000531">
    <property type="entry name" value="Beta-barrel_TonB"/>
</dbReference>
<organism evidence="15 16">
    <name type="scientific">Rheinheimera riviphila</name>
    <dbReference type="NCBI Taxonomy" id="1834037"/>
    <lineage>
        <taxon>Bacteria</taxon>
        <taxon>Pseudomonadati</taxon>
        <taxon>Pseudomonadota</taxon>
        <taxon>Gammaproteobacteria</taxon>
        <taxon>Chromatiales</taxon>
        <taxon>Chromatiaceae</taxon>
        <taxon>Rheinheimera</taxon>
    </lineage>
</organism>